<feature type="active site" description="Proton donor/acceptor" evidence="6">
    <location>
        <position position="146"/>
    </location>
</feature>
<dbReference type="Pfam" id="PF00871">
    <property type="entry name" value="Acetate_kinase"/>
    <property type="match status" value="1"/>
</dbReference>
<dbReference type="InterPro" id="IPR004372">
    <property type="entry name" value="Ac/propionate_kinase"/>
</dbReference>
<protein>
    <recommendedName>
        <fullName evidence="6">Acetate kinase</fullName>
        <ecNumber evidence="6">2.7.2.1</ecNumber>
    </recommendedName>
    <alternativeName>
        <fullName evidence="6">Acetokinase</fullName>
    </alternativeName>
</protein>
<keyword evidence="6" id="KW-0479">Metal-binding</keyword>
<dbReference type="PANTHER" id="PTHR21060">
    <property type="entry name" value="ACETATE KINASE"/>
    <property type="match status" value="1"/>
</dbReference>
<dbReference type="GO" id="GO:0005524">
    <property type="term" value="F:ATP binding"/>
    <property type="evidence" value="ECO:0007669"/>
    <property type="project" value="UniProtKB-KW"/>
</dbReference>
<keyword evidence="5 6" id="KW-0067">ATP-binding</keyword>
<reference evidence="8" key="1">
    <citation type="journal article" date="2005" name="Environ. Microbiol.">
        <title>Genetic and functional properties of uncultivated thermophilic crenarchaeotes from a subsurface gold mine as revealed by analysis of genome fragments.</title>
        <authorList>
            <person name="Nunoura T."/>
            <person name="Hirayama H."/>
            <person name="Takami H."/>
            <person name="Oida H."/>
            <person name="Nishi S."/>
            <person name="Shimamura S."/>
            <person name="Suzuki Y."/>
            <person name="Inagaki F."/>
            <person name="Takai K."/>
            <person name="Nealson K.H."/>
            <person name="Horikoshi K."/>
        </authorList>
    </citation>
    <scope>NUCLEOTIDE SEQUENCE</scope>
</reference>
<evidence type="ECO:0000256" key="3">
    <source>
        <dbReference type="ARBA" id="ARBA00022741"/>
    </source>
</evidence>
<dbReference type="GO" id="GO:0000287">
    <property type="term" value="F:magnesium ion binding"/>
    <property type="evidence" value="ECO:0007669"/>
    <property type="project" value="UniProtKB-UniRule"/>
</dbReference>
<dbReference type="HAMAP" id="MF_00020">
    <property type="entry name" value="Acetate_kinase"/>
    <property type="match status" value="1"/>
</dbReference>
<feature type="site" description="Transition state stabilizer" evidence="6">
    <location>
        <position position="178"/>
    </location>
</feature>
<feature type="binding site" evidence="6">
    <location>
        <begin position="206"/>
        <end position="210"/>
    </location>
    <ligand>
        <name>ATP</name>
        <dbReference type="ChEBI" id="CHEBI:30616"/>
    </ligand>
</feature>
<keyword evidence="4 6" id="KW-0418">Kinase</keyword>
<comment type="cofactor">
    <cofactor evidence="6">
        <name>Mg(2+)</name>
        <dbReference type="ChEBI" id="CHEBI:18420"/>
    </cofactor>
    <cofactor evidence="6">
        <name>Mn(2+)</name>
        <dbReference type="ChEBI" id="CHEBI:29035"/>
    </cofactor>
    <text evidence="6">Mg(2+). Can also accept Mn(2+).</text>
</comment>
<comment type="subcellular location">
    <subcellularLocation>
        <location evidence="6">Cytoplasm</location>
    </subcellularLocation>
</comment>
<keyword evidence="6" id="KW-0963">Cytoplasm</keyword>
<dbReference type="GO" id="GO:0006083">
    <property type="term" value="P:acetate metabolic process"/>
    <property type="evidence" value="ECO:0007669"/>
    <property type="project" value="TreeGrafter"/>
</dbReference>
<keyword evidence="2 6" id="KW-0808">Transferase</keyword>
<feature type="binding site" evidence="6">
    <location>
        <begin position="281"/>
        <end position="283"/>
    </location>
    <ligand>
        <name>ATP</name>
        <dbReference type="ChEBI" id="CHEBI:30616"/>
    </ligand>
</feature>
<comment type="subunit">
    <text evidence="6">Homodimer.</text>
</comment>
<feature type="binding site" evidence="6">
    <location>
        <position position="89"/>
    </location>
    <ligand>
        <name>substrate</name>
    </ligand>
</feature>
<dbReference type="CDD" id="cd24010">
    <property type="entry name" value="ASKHA_NBD_AcK_PK"/>
    <property type="match status" value="1"/>
</dbReference>
<dbReference type="EMBL" id="AP011683">
    <property type="protein sequence ID" value="BAL54281.1"/>
    <property type="molecule type" value="Genomic_DNA"/>
</dbReference>
<evidence type="ECO:0000256" key="2">
    <source>
        <dbReference type="ARBA" id="ARBA00022679"/>
    </source>
</evidence>
<dbReference type="PRINTS" id="PR00471">
    <property type="entry name" value="ACETATEKNASE"/>
</dbReference>
<sequence>MKILVINAGSSSIKLALYTWSDLNCIAKGLVDFGVGERSAEISLQYHDGVSKNRVPAASYREGLLSALQFLKNAGVIGSDTEIYAMAHRLIHGGETLREPVVINEEVKKIIRSFRPLAPLHIPAGLEAIEAAESLFPWAVQTGVFDTGFFADIPPAAYLYPVPYEWYEKWGIRRFGYHGTSHQYACERAAEMLGRDLSSLRLITCHLGQGSSASAIQGGKAVTNTMGFTPLEGFMMGTRSGTVDPGIITYVQKHYKLTVEEVEEILHKRSGLLGVSGVSGDYRQVYDAAKAGNSRAKLALEMYAYRVRAMLGALAVTMGGVDALVFTGGIGENARELRADICRGLECLRLHLDPERNAHASPDAEISAPTSPGKILVIHSREDYILARAAKRLVEKREKSEVASVKASEK</sequence>
<dbReference type="InterPro" id="IPR043129">
    <property type="entry name" value="ATPase_NBD"/>
</dbReference>
<feature type="binding site" evidence="6">
    <location>
        <position position="14"/>
    </location>
    <ligand>
        <name>ATP</name>
        <dbReference type="ChEBI" id="CHEBI:30616"/>
    </ligand>
</feature>
<accession>H5SDP5</accession>
<evidence type="ECO:0000256" key="7">
    <source>
        <dbReference type="RuleBase" id="RU003835"/>
    </source>
</evidence>
<evidence type="ECO:0000313" key="8">
    <source>
        <dbReference type="EMBL" id="BAL54281.1"/>
    </source>
</evidence>
<evidence type="ECO:0000256" key="6">
    <source>
        <dbReference type="HAMAP-Rule" id="MF_00020"/>
    </source>
</evidence>
<dbReference type="Gene3D" id="3.30.420.40">
    <property type="match status" value="2"/>
</dbReference>
<dbReference type="InterPro" id="IPR023865">
    <property type="entry name" value="Aliphatic_acid_kinase_CS"/>
</dbReference>
<comment type="pathway">
    <text evidence="6">Metabolic intermediate biosynthesis; acetyl-CoA biosynthesis; acetyl-CoA from acetate: step 1/2.</text>
</comment>
<proteinExistence type="inferred from homology"/>
<dbReference type="InterPro" id="IPR000890">
    <property type="entry name" value="Aliphatic_acid_kin_short-chain"/>
</dbReference>
<dbReference type="EC" id="2.7.2.1" evidence="6"/>
<evidence type="ECO:0000256" key="5">
    <source>
        <dbReference type="ARBA" id="ARBA00022840"/>
    </source>
</evidence>
<dbReference type="GO" id="GO:0006085">
    <property type="term" value="P:acetyl-CoA biosynthetic process"/>
    <property type="evidence" value="ECO:0007669"/>
    <property type="project" value="UniProtKB-UniRule"/>
</dbReference>
<feature type="binding site" evidence="6">
    <location>
        <position position="382"/>
    </location>
    <ligand>
        <name>Mg(2+)</name>
        <dbReference type="ChEBI" id="CHEBI:18420"/>
    </ligand>
</feature>
<name>H5SDP5_9BACT</name>
<dbReference type="SUPFAM" id="SSF53067">
    <property type="entry name" value="Actin-like ATPase domain"/>
    <property type="match status" value="2"/>
</dbReference>
<feature type="site" description="Transition state stabilizer" evidence="6">
    <location>
        <position position="239"/>
    </location>
</feature>
<dbReference type="PROSITE" id="PS01075">
    <property type="entry name" value="ACETATE_KINASE_1"/>
    <property type="match status" value="1"/>
</dbReference>
<dbReference type="UniPathway" id="UPA00340">
    <property type="reaction ID" value="UER00458"/>
</dbReference>
<feature type="binding site" evidence="6">
    <location>
        <begin position="329"/>
        <end position="333"/>
    </location>
    <ligand>
        <name>ATP</name>
        <dbReference type="ChEBI" id="CHEBI:30616"/>
    </ligand>
</feature>
<dbReference type="AlphaFoldDB" id="H5SDP5"/>
<keyword evidence="3 6" id="KW-0547">Nucleotide-binding</keyword>
<gene>
    <name evidence="6" type="primary">ackA</name>
    <name evidence="8" type="ORF">HGMM_F14B06C25</name>
</gene>
<keyword evidence="6" id="KW-0460">Magnesium</keyword>
<comment type="catalytic activity">
    <reaction evidence="6">
        <text>acetate + ATP = acetyl phosphate + ADP</text>
        <dbReference type="Rhea" id="RHEA:11352"/>
        <dbReference type="ChEBI" id="CHEBI:22191"/>
        <dbReference type="ChEBI" id="CHEBI:30089"/>
        <dbReference type="ChEBI" id="CHEBI:30616"/>
        <dbReference type="ChEBI" id="CHEBI:456216"/>
        <dbReference type="EC" id="2.7.2.1"/>
    </reaction>
</comment>
<dbReference type="NCBIfam" id="TIGR00016">
    <property type="entry name" value="ackA"/>
    <property type="match status" value="1"/>
</dbReference>
<comment type="similarity">
    <text evidence="1 6 7">Belongs to the acetokinase family.</text>
</comment>
<dbReference type="GO" id="GO:0008776">
    <property type="term" value="F:acetate kinase activity"/>
    <property type="evidence" value="ECO:0007669"/>
    <property type="project" value="UniProtKB-UniRule"/>
</dbReference>
<organism evidence="8">
    <name type="scientific">uncultured Planctomycetota bacterium</name>
    <dbReference type="NCBI Taxonomy" id="120965"/>
    <lineage>
        <taxon>Bacteria</taxon>
        <taxon>Pseudomonadati</taxon>
        <taxon>Planctomycetota</taxon>
        <taxon>environmental samples</taxon>
    </lineage>
</organism>
<dbReference type="PANTHER" id="PTHR21060:SF15">
    <property type="entry name" value="ACETATE KINASE-RELATED"/>
    <property type="match status" value="1"/>
</dbReference>
<evidence type="ECO:0000256" key="1">
    <source>
        <dbReference type="ARBA" id="ARBA00008748"/>
    </source>
</evidence>
<dbReference type="PIRSF" id="PIRSF000722">
    <property type="entry name" value="Acetate_prop_kin"/>
    <property type="match status" value="1"/>
</dbReference>
<dbReference type="PROSITE" id="PS01076">
    <property type="entry name" value="ACETATE_KINASE_2"/>
    <property type="match status" value="1"/>
</dbReference>
<comment type="function">
    <text evidence="6">Catalyzes the formation of acetyl phosphate from acetate and ATP. Can also catalyze the reverse reaction.</text>
</comment>
<evidence type="ECO:0000256" key="4">
    <source>
        <dbReference type="ARBA" id="ARBA00022777"/>
    </source>
</evidence>
<reference evidence="8" key="2">
    <citation type="journal article" date="2012" name="PLoS ONE">
        <title>A Deeply Branching Thermophilic Bacterium with an Ancient Acetyl-CoA Pathway Dominates a Subsurface Ecosystem.</title>
        <authorList>
            <person name="Takami H."/>
            <person name="Noguchi H."/>
            <person name="Takaki Y."/>
            <person name="Uchiyama I."/>
            <person name="Toyoda A."/>
            <person name="Nishi S."/>
            <person name="Chee G.-J."/>
            <person name="Arai W."/>
            <person name="Nunoura T."/>
            <person name="Itoh T."/>
            <person name="Hattori M."/>
            <person name="Takai K."/>
        </authorList>
    </citation>
    <scope>NUCLEOTIDE SEQUENCE</scope>
</reference>
<feature type="binding site" evidence="6">
    <location>
        <position position="7"/>
    </location>
    <ligand>
        <name>Mg(2+)</name>
        <dbReference type="ChEBI" id="CHEBI:18420"/>
    </ligand>
</feature>
<dbReference type="GO" id="GO:0005737">
    <property type="term" value="C:cytoplasm"/>
    <property type="evidence" value="ECO:0007669"/>
    <property type="project" value="UniProtKB-SubCell"/>
</dbReference>